<accession>A0A7L5JNQ9</accession>
<dbReference type="InterPro" id="IPR004843">
    <property type="entry name" value="Calcineurin-like_PHP"/>
</dbReference>
<proteinExistence type="predicted"/>
<dbReference type="EMBL" id="VBUC01000036">
    <property type="protein sequence ID" value="TLS96016.1"/>
    <property type="molecule type" value="Genomic_DNA"/>
</dbReference>
<dbReference type="Proteomes" id="UP000509513">
    <property type="component" value="Chromosome"/>
</dbReference>
<evidence type="ECO:0000313" key="4">
    <source>
        <dbReference type="Proteomes" id="UP000305417"/>
    </source>
</evidence>
<dbReference type="InterPro" id="IPR029052">
    <property type="entry name" value="Metallo-depent_PP-like"/>
</dbReference>
<dbReference type="GO" id="GO:0016787">
    <property type="term" value="F:hydrolase activity"/>
    <property type="evidence" value="ECO:0007669"/>
    <property type="project" value="InterPro"/>
</dbReference>
<dbReference type="Pfam" id="PF00149">
    <property type="entry name" value="Metallophos"/>
    <property type="match status" value="1"/>
</dbReference>
<dbReference type="AlphaFoldDB" id="A0A7L5JNQ9"/>
<dbReference type="PANTHER" id="PTHR31302:SF0">
    <property type="entry name" value="TRANSMEMBRANE PROTEIN WITH METALLOPHOSPHOESTERASE DOMAIN"/>
    <property type="match status" value="1"/>
</dbReference>
<keyword evidence="4" id="KW-1185">Reference proteome</keyword>
<feature type="domain" description="Calcineurin-like phosphoesterase" evidence="1">
    <location>
        <begin position="22"/>
        <end position="183"/>
    </location>
</feature>
<dbReference type="PANTHER" id="PTHR31302">
    <property type="entry name" value="TRANSMEMBRANE PROTEIN WITH METALLOPHOSPHOESTERASE DOMAIN-RELATED"/>
    <property type="match status" value="1"/>
</dbReference>
<evidence type="ECO:0000259" key="1">
    <source>
        <dbReference type="Pfam" id="PF00149"/>
    </source>
</evidence>
<reference evidence="2 5" key="2">
    <citation type="submission" date="2020-05" db="EMBL/GenBank/DDBJ databases">
        <title>Complete genome sequencing of Campylobacter and Arcobacter type strains.</title>
        <authorList>
            <person name="Miller W.G."/>
            <person name="Yee E."/>
        </authorList>
    </citation>
    <scope>NUCLEOTIDE SEQUENCE [LARGE SCALE GENOMIC DNA]</scope>
    <source>
        <strain evidence="2 5">LMG 21996</strain>
    </source>
</reference>
<dbReference type="SUPFAM" id="SSF56300">
    <property type="entry name" value="Metallo-dependent phosphatases"/>
    <property type="match status" value="1"/>
</dbReference>
<dbReference type="KEGG" id="acib:ACBT_0962"/>
<organism evidence="2 5">
    <name type="scientific">Aliarcobacter cibarius</name>
    <dbReference type="NCBI Taxonomy" id="255507"/>
    <lineage>
        <taxon>Bacteria</taxon>
        <taxon>Pseudomonadati</taxon>
        <taxon>Campylobacterota</taxon>
        <taxon>Epsilonproteobacteria</taxon>
        <taxon>Campylobacterales</taxon>
        <taxon>Arcobacteraceae</taxon>
        <taxon>Aliarcobacter</taxon>
    </lineage>
</organism>
<sequence length="243" mass="28465">MNFKNIFQTVEIDIENKKLNDLKILHLSDLHINKKTSTEKIAKLIKFCNDLEFDFCVITGDIIDTKVKFIKEQLSILSQLKNKVFYISGNHDLFYGLEDLKNELKNFIFMDNKIFTINHKNENIYIAGLPDRFSKFFKIQREEEIIENYLKQSPSIFISHQPKDYKIATKSNSNLFLCGHTHGGQIYPFHYFVKLVQPFLSGLFYRKNTAIYVNKGIGTWGVDFRYKAKAEITILKLISKTVE</sequence>
<evidence type="ECO:0000313" key="5">
    <source>
        <dbReference type="Proteomes" id="UP000509513"/>
    </source>
</evidence>
<dbReference type="EMBL" id="CP054051">
    <property type="protein sequence ID" value="QKJ26874.1"/>
    <property type="molecule type" value="Genomic_DNA"/>
</dbReference>
<reference evidence="3 4" key="1">
    <citation type="submission" date="2019-05" db="EMBL/GenBank/DDBJ databases">
        <title>Arcobacter cibarius and Arcobacter thereius providing challenges in identification an antibiotic susceptibility and Quinolone resistance.</title>
        <authorList>
            <person name="Busch A."/>
            <person name="Hanel I."/>
            <person name="Hotzel H."/>
            <person name="Tomaso H."/>
        </authorList>
    </citation>
    <scope>NUCLEOTIDE SEQUENCE [LARGE SCALE GENOMIC DNA]</scope>
    <source>
        <strain evidence="3 4">16CS0831-2</strain>
    </source>
</reference>
<dbReference type="Proteomes" id="UP000305417">
    <property type="component" value="Unassembled WGS sequence"/>
</dbReference>
<dbReference type="Gene3D" id="3.60.21.10">
    <property type="match status" value="1"/>
</dbReference>
<gene>
    <name evidence="2" type="ORF">ACBT_0962</name>
    <name evidence="3" type="ORF">FE247_10325</name>
</gene>
<evidence type="ECO:0000313" key="3">
    <source>
        <dbReference type="EMBL" id="TLS96016.1"/>
    </source>
</evidence>
<dbReference type="OrthoDB" id="9780884at2"/>
<dbReference type="RefSeq" id="WP_024774764.1">
    <property type="nucleotide sequence ID" value="NZ_CP054051.1"/>
</dbReference>
<evidence type="ECO:0000313" key="2">
    <source>
        <dbReference type="EMBL" id="QKJ26874.1"/>
    </source>
</evidence>
<protein>
    <submittedName>
        <fullName evidence="2 3">Metallophosphoesterase</fullName>
    </submittedName>
</protein>
<dbReference type="InterPro" id="IPR051158">
    <property type="entry name" value="Metallophosphoesterase_sf"/>
</dbReference>
<name>A0A7L5JNQ9_9BACT</name>